<dbReference type="PANTHER" id="PTHR39339">
    <property type="entry name" value="SLR1444 PROTEIN"/>
    <property type="match status" value="1"/>
</dbReference>
<dbReference type="Proteomes" id="UP000427071">
    <property type="component" value="Chromosome"/>
</dbReference>
<dbReference type="Gene3D" id="2.40.320.10">
    <property type="entry name" value="Hypothetical Protein Pfu-838710-001"/>
    <property type="match status" value="1"/>
</dbReference>
<proteinExistence type="predicted"/>
<feature type="domain" description="CHAD" evidence="3">
    <location>
        <begin position="223"/>
        <end position="529"/>
    </location>
</feature>
<dbReference type="SUPFAM" id="SSF55154">
    <property type="entry name" value="CYTH-like phosphatases"/>
    <property type="match status" value="1"/>
</dbReference>
<dbReference type="PROSITE" id="PS51707">
    <property type="entry name" value="CYTH"/>
    <property type="match status" value="1"/>
</dbReference>
<dbReference type="InterPro" id="IPR033469">
    <property type="entry name" value="CYTH-like_dom_sf"/>
</dbReference>
<name>A0A6B8VSE5_9CORY</name>
<dbReference type="PANTHER" id="PTHR39339:SF1">
    <property type="entry name" value="CHAD DOMAIN-CONTAINING PROTEIN"/>
    <property type="match status" value="1"/>
</dbReference>
<dbReference type="Pfam" id="PF05235">
    <property type="entry name" value="CHAD"/>
    <property type="match status" value="1"/>
</dbReference>
<dbReference type="KEGG" id="ckw:CKALI_03885"/>
<gene>
    <name evidence="4" type="ORF">CKALI_03885</name>
</gene>
<keyword evidence="5" id="KW-1185">Reference proteome</keyword>
<evidence type="ECO:0000313" key="4">
    <source>
        <dbReference type="EMBL" id="QGU01656.1"/>
    </source>
</evidence>
<dbReference type="InterPro" id="IPR007899">
    <property type="entry name" value="CHAD_dom"/>
</dbReference>
<dbReference type="Pfam" id="PF01928">
    <property type="entry name" value="CYTH"/>
    <property type="match status" value="1"/>
</dbReference>
<sequence length="551" mass="61628">MSKSTTPLTRALEVELKFATSPTTEVPELSSIVGIDTVASTVVHSLSARYYDTADLRLTRAKITLRRRTGGKDEGWHIKLPSDKGRIEIGAPLSDDAPQEILDPVRAIIRDLPLQVIAQVDNERHEHALADDQGTIYAEFCDDHVTSWSLLPAGIKQEWREWELELTPAGQEFEQAPELLESARAVFEAVGAVPSASPSKLVAALGNSINYAPLPPAMAELDEETAAFAVVNALRVNRDRLLEVDPQVRRDEWDSVHQMRVATRELRSLMQTFEGILTGEEYLNLEEELKLLAATLGIARDAEVVAERFQMLIGLDDDNIIDDASGEHLAHDMQRKYERAHRTILKVLNSKRYFDLLEGLENLIVNPPLAPSETESASVADVKHEEEAALFEHLVSAYKKLMKRHNVAVTEWEETETPLREREENFHNMRKAAKKLRYSADAVGRATGLKTKDLYAACKTMQSVLGDFQDSVTSRDELLALAESARKHGEDTFAYGVLYQREREIGMEALRGYNEAAKDIEEAYKKLSKSMKKEAARVAAKSQKASDAKDN</sequence>
<dbReference type="SMART" id="SM00880">
    <property type="entry name" value="CHAD"/>
    <property type="match status" value="1"/>
</dbReference>
<dbReference type="RefSeq" id="WP_156192036.1">
    <property type="nucleotide sequence ID" value="NZ_CP046452.1"/>
</dbReference>
<organism evidence="4 5">
    <name type="scientific">Corynebacterium kalinowskii</name>
    <dbReference type="NCBI Taxonomy" id="2675216"/>
    <lineage>
        <taxon>Bacteria</taxon>
        <taxon>Bacillati</taxon>
        <taxon>Actinomycetota</taxon>
        <taxon>Actinomycetes</taxon>
        <taxon>Mycobacteriales</taxon>
        <taxon>Corynebacteriaceae</taxon>
        <taxon>Corynebacterium</taxon>
    </lineage>
</organism>
<reference evidence="5" key="1">
    <citation type="submission" date="2019-11" db="EMBL/GenBank/DDBJ databases">
        <title>Complete genome sequence of Corynebacterium kalinowskii 1959, a novel Corynebacterium species isolated from soil of a small paddock in Vilsendorf, Germany.</title>
        <authorList>
            <person name="Schaffert L."/>
            <person name="Ruwe M."/>
            <person name="Milse J."/>
            <person name="Hanuschka K."/>
            <person name="Ortseifen V."/>
            <person name="Droste J."/>
            <person name="Brandt D."/>
            <person name="Schlueter L."/>
            <person name="Kutter Y."/>
            <person name="Vinke S."/>
            <person name="Viehoefer P."/>
            <person name="Jacob L."/>
            <person name="Luebke N.-C."/>
            <person name="Schulte-Berndt E."/>
            <person name="Hain C."/>
            <person name="Linder M."/>
            <person name="Schmidt P."/>
            <person name="Wollenschlaeger L."/>
            <person name="Luttermann T."/>
            <person name="Thieme E."/>
            <person name="Hassa J."/>
            <person name="Haak M."/>
            <person name="Wittchen M."/>
            <person name="Mentz A."/>
            <person name="Persicke M."/>
            <person name="Busche T."/>
            <person name="Ruckert C."/>
        </authorList>
    </citation>
    <scope>NUCLEOTIDE SEQUENCE [LARGE SCALE GENOMIC DNA]</scope>
    <source>
        <strain evidence="5">1959</strain>
    </source>
</reference>
<evidence type="ECO:0000256" key="1">
    <source>
        <dbReference type="SAM" id="Coils"/>
    </source>
</evidence>
<accession>A0A6B8VSE5</accession>
<dbReference type="PROSITE" id="PS51708">
    <property type="entry name" value="CHAD"/>
    <property type="match status" value="1"/>
</dbReference>
<keyword evidence="1" id="KW-0175">Coiled coil</keyword>
<feature type="coiled-coil region" evidence="1">
    <location>
        <begin position="510"/>
        <end position="537"/>
    </location>
</feature>
<dbReference type="CDD" id="cd07374">
    <property type="entry name" value="CYTH-like_Pase"/>
    <property type="match status" value="1"/>
</dbReference>
<dbReference type="EMBL" id="CP046452">
    <property type="protein sequence ID" value="QGU01656.1"/>
    <property type="molecule type" value="Genomic_DNA"/>
</dbReference>
<feature type="domain" description="CYTH" evidence="2">
    <location>
        <begin position="11"/>
        <end position="208"/>
    </location>
</feature>
<dbReference type="InterPro" id="IPR023577">
    <property type="entry name" value="CYTH_domain"/>
</dbReference>
<evidence type="ECO:0000259" key="2">
    <source>
        <dbReference type="PROSITE" id="PS51707"/>
    </source>
</evidence>
<evidence type="ECO:0000313" key="5">
    <source>
        <dbReference type="Proteomes" id="UP000427071"/>
    </source>
</evidence>
<evidence type="ECO:0000259" key="3">
    <source>
        <dbReference type="PROSITE" id="PS51708"/>
    </source>
</evidence>
<dbReference type="SMART" id="SM01118">
    <property type="entry name" value="CYTH"/>
    <property type="match status" value="1"/>
</dbReference>
<protein>
    <submittedName>
        <fullName evidence="4">CHAD domain protein</fullName>
    </submittedName>
</protein>
<dbReference type="AlphaFoldDB" id="A0A6B8VSE5"/>
<dbReference type="InterPro" id="IPR038186">
    <property type="entry name" value="CHAD_dom_sf"/>
</dbReference>
<dbReference type="Gene3D" id="1.40.20.10">
    <property type="entry name" value="CHAD domain"/>
    <property type="match status" value="1"/>
</dbReference>